<dbReference type="CDD" id="cd07982">
    <property type="entry name" value="HFD_TAF10"/>
    <property type="match status" value="1"/>
</dbReference>
<keyword evidence="3 6" id="KW-0804">Transcription</keyword>
<dbReference type="STRING" id="342668.A0A1B8GQK1"/>
<evidence type="ECO:0000256" key="5">
    <source>
        <dbReference type="ARBA" id="ARBA00025730"/>
    </source>
</evidence>
<dbReference type="GO" id="GO:0006367">
    <property type="term" value="P:transcription initiation at RNA polymerase II promoter"/>
    <property type="evidence" value="ECO:0007669"/>
    <property type="project" value="TreeGrafter"/>
</dbReference>
<dbReference type="PANTHER" id="PTHR21242:SF0">
    <property type="entry name" value="TRANSCRIPTION INITIATION FACTOR TFIID SUBUNIT 10"/>
    <property type="match status" value="1"/>
</dbReference>
<gene>
    <name evidence="8" type="ORF">VE01_03735</name>
</gene>
<proteinExistence type="inferred from homology"/>
<comment type="similarity">
    <text evidence="5 6">Belongs to the TAF10 family.</text>
</comment>
<dbReference type="GO" id="GO:0016251">
    <property type="term" value="F:RNA polymerase II general transcription initiation factor activity"/>
    <property type="evidence" value="ECO:0007669"/>
    <property type="project" value="TreeGrafter"/>
</dbReference>
<sequence length="189" mass="19345">MPDSPQATGAARPAEPVSEAPEAIAPAPEPKLPSRKDASLKEFLGKMDDYAPIIPDAVTNYYLTRAGLPPPPTTDPRLSRLLALATQKFVADIAADAYQYSRIRSSNSSSANNPMGNLVGAAGGASAAPVGAAEGKTQRAGGGALGVQRPGYGGGGQGGGQGRTVLTMEDLGMAVGEYGVNVKRGEFYR</sequence>
<keyword evidence="2 6" id="KW-0805">Transcription regulation</keyword>
<evidence type="ECO:0000256" key="2">
    <source>
        <dbReference type="ARBA" id="ARBA00023015"/>
    </source>
</evidence>
<accession>A0A1B8GQK1</accession>
<dbReference type="PANTHER" id="PTHR21242">
    <property type="entry name" value="TRANSCRIPTION INITIATION FACTOR TFIID SUBUNIT 10"/>
    <property type="match status" value="1"/>
</dbReference>
<dbReference type="Proteomes" id="UP000091956">
    <property type="component" value="Unassembled WGS sequence"/>
</dbReference>
<feature type="region of interest" description="Disordered" evidence="7">
    <location>
        <begin position="1"/>
        <end position="37"/>
    </location>
</feature>
<dbReference type="PIRSF" id="PIRSF017246">
    <property type="entry name" value="TFIID_TAF10"/>
    <property type="match status" value="1"/>
</dbReference>
<dbReference type="OrthoDB" id="154356at2759"/>
<feature type="compositionally biased region" description="Gly residues" evidence="7">
    <location>
        <begin position="140"/>
        <end position="162"/>
    </location>
</feature>
<comment type="function">
    <text evidence="6">Functions as a component of both the DNA-binding general transcription initiation factor complex TFIID and the transcription coactivator SAGA complex. Binding of TFIID to a promoter (with or without TATA element) is the initial step in pre-initiation complex (PIC) formation. TFIID plays a key role in the regulation of gene expression by RNA polymerase II through different activities such as transcription activator interaction, core promoter recognition and selectivity, TFIIA and TFIIB interaction, chromatin modification (histone acetylation by TAF1), facilitation of DNA opening and initiation of transcription. SAGA acts as a general cofactor required for essentially all RNA polymerase II transcription. At the promoters, SAGA is required for transcription pre-initiation complex (PIC) recruitment. It influences RNA polymerase II transcriptional activity through different activities such as TBP interaction (via core/TAF module) and promoter selectivity, interaction with transcription activators (via Tra1/SPT module), and chromatin modification through histone acetylation (via HAT module) and deubiquitination (via DUB module). SAGA preferentially acetylates histones H3 (to form H3K9ac, H3K14ac, H3K18ac and H3K23ac) and H2B and deubiquitinates histone H2B. SAGA interacts with DNA via upstream activating sequences (UASs).</text>
</comment>
<evidence type="ECO:0000256" key="7">
    <source>
        <dbReference type="SAM" id="MobiDB-lite"/>
    </source>
</evidence>
<evidence type="ECO:0000256" key="4">
    <source>
        <dbReference type="ARBA" id="ARBA00023242"/>
    </source>
</evidence>
<evidence type="ECO:0000256" key="1">
    <source>
        <dbReference type="ARBA" id="ARBA00004123"/>
    </source>
</evidence>
<dbReference type="AlphaFoldDB" id="A0A1B8GQK1"/>
<dbReference type="InterPro" id="IPR003923">
    <property type="entry name" value="TAF10"/>
</dbReference>
<organism evidence="8 9">
    <name type="scientific">Pseudogymnoascus verrucosus</name>
    <dbReference type="NCBI Taxonomy" id="342668"/>
    <lineage>
        <taxon>Eukaryota</taxon>
        <taxon>Fungi</taxon>
        <taxon>Dikarya</taxon>
        <taxon>Ascomycota</taxon>
        <taxon>Pezizomycotina</taxon>
        <taxon>Leotiomycetes</taxon>
        <taxon>Thelebolales</taxon>
        <taxon>Thelebolaceae</taxon>
        <taxon>Pseudogymnoascus</taxon>
    </lineage>
</organism>
<dbReference type="GO" id="GO:0005669">
    <property type="term" value="C:transcription factor TFIID complex"/>
    <property type="evidence" value="ECO:0007669"/>
    <property type="project" value="TreeGrafter"/>
</dbReference>
<evidence type="ECO:0000313" key="8">
    <source>
        <dbReference type="EMBL" id="OBT98102.1"/>
    </source>
</evidence>
<protein>
    <recommendedName>
        <fullName evidence="6">Transcription initiation factor TFIID subunit 10</fullName>
    </recommendedName>
</protein>
<dbReference type="GO" id="GO:1990841">
    <property type="term" value="F:promoter-specific chromatin binding"/>
    <property type="evidence" value="ECO:0007669"/>
    <property type="project" value="TreeGrafter"/>
</dbReference>
<keyword evidence="4 6" id="KW-0539">Nucleus</keyword>
<evidence type="ECO:0000256" key="6">
    <source>
        <dbReference type="PIRNR" id="PIRNR017246"/>
    </source>
</evidence>
<reference evidence="8 9" key="1">
    <citation type="submission" date="2016-03" db="EMBL/GenBank/DDBJ databases">
        <title>Comparative genomics of Pseudogymnoascus destructans, the fungus causing white-nose syndrome of bats.</title>
        <authorList>
            <person name="Palmer J.M."/>
            <person name="Drees K.P."/>
            <person name="Foster J.T."/>
            <person name="Lindner D.L."/>
        </authorList>
    </citation>
    <scope>NUCLEOTIDE SEQUENCE [LARGE SCALE GENOMIC DNA]</scope>
    <source>
        <strain evidence="8 9">UAMH 10579</strain>
    </source>
</reference>
<evidence type="ECO:0000256" key="3">
    <source>
        <dbReference type="ARBA" id="ARBA00023163"/>
    </source>
</evidence>
<dbReference type="Pfam" id="PF03540">
    <property type="entry name" value="TAF10"/>
    <property type="match status" value="1"/>
</dbReference>
<feature type="compositionally biased region" description="Low complexity" evidence="7">
    <location>
        <begin position="10"/>
        <end position="26"/>
    </location>
</feature>
<feature type="region of interest" description="Disordered" evidence="7">
    <location>
        <begin position="130"/>
        <end position="163"/>
    </location>
</feature>
<reference evidence="9" key="2">
    <citation type="journal article" date="2018" name="Nat. Commun.">
        <title>Extreme sensitivity to ultraviolet light in the fungal pathogen causing white-nose syndrome of bats.</title>
        <authorList>
            <person name="Palmer J.M."/>
            <person name="Drees K.P."/>
            <person name="Foster J.T."/>
            <person name="Lindner D.L."/>
        </authorList>
    </citation>
    <scope>NUCLEOTIDE SEQUENCE [LARGE SCALE GENOMIC DNA]</scope>
    <source>
        <strain evidence="9">UAMH 10579</strain>
    </source>
</reference>
<comment type="subcellular location">
    <subcellularLocation>
        <location evidence="1 6">Nucleus</location>
    </subcellularLocation>
</comment>
<evidence type="ECO:0000313" key="9">
    <source>
        <dbReference type="Proteomes" id="UP000091956"/>
    </source>
</evidence>
<name>A0A1B8GQK1_9PEZI</name>
<dbReference type="RefSeq" id="XP_018131835.1">
    <property type="nucleotide sequence ID" value="XM_018273219.2"/>
</dbReference>
<dbReference type="EMBL" id="KV460218">
    <property type="protein sequence ID" value="OBT98102.1"/>
    <property type="molecule type" value="Genomic_DNA"/>
</dbReference>
<keyword evidence="9" id="KW-1185">Reference proteome</keyword>
<dbReference type="GO" id="GO:0000124">
    <property type="term" value="C:SAGA complex"/>
    <property type="evidence" value="ECO:0007669"/>
    <property type="project" value="TreeGrafter"/>
</dbReference>
<dbReference type="GeneID" id="28837121"/>